<evidence type="ECO:0000313" key="13">
    <source>
        <dbReference type="EMBL" id="MDI4647265.1"/>
    </source>
</evidence>
<keyword evidence="6 8" id="KW-0456">Lyase</keyword>
<evidence type="ECO:0000256" key="9">
    <source>
        <dbReference type="NCBIfam" id="TIGR01357"/>
    </source>
</evidence>
<protein>
    <recommendedName>
        <fullName evidence="8 9">3-dehydroquinate synthase</fullName>
        <shortName evidence="8">DHQS</shortName>
        <ecNumber evidence="8 9">4.2.3.4</ecNumber>
    </recommendedName>
</protein>
<evidence type="ECO:0000256" key="2">
    <source>
        <dbReference type="ARBA" id="ARBA00022723"/>
    </source>
</evidence>
<feature type="binding site" evidence="8">
    <location>
        <position position="257"/>
    </location>
    <ligand>
        <name>Zn(2+)</name>
        <dbReference type="ChEBI" id="CHEBI:29105"/>
    </ligand>
</feature>
<dbReference type="EMBL" id="JAGRPV010000001">
    <property type="protein sequence ID" value="MDI4647265.1"/>
    <property type="molecule type" value="Genomic_DNA"/>
</dbReference>
<name>A0ABT6TKA8_9BACL</name>
<dbReference type="Proteomes" id="UP001161691">
    <property type="component" value="Unassembled WGS sequence"/>
</dbReference>
<keyword evidence="14" id="KW-1185">Reference proteome</keyword>
<dbReference type="Pfam" id="PF24621">
    <property type="entry name" value="DHQS_C"/>
    <property type="match status" value="1"/>
</dbReference>
<feature type="transmembrane region" description="Helical" evidence="10">
    <location>
        <begin position="108"/>
        <end position="129"/>
    </location>
</feature>
<comment type="similarity">
    <text evidence="8">Belongs to the sugar phosphate cyclases superfamily. Dehydroquinate synthase family.</text>
</comment>
<sequence length="370" mass="39642">MMISSVAETADIAVTVPRTDRYKIRIRDGLVARLGAELREAFGAVSAVVISDRNVWTMHGDKVAASLGEAGIPADVIVLPAGERTKSLHTANKVYRQLLDLRARRRTVLIAFGGGMVIDTVGFIAATYLRGVPYINVPTSLLAQVDSAIGGKVAVNHPAGKNLVGAFHHPAFVYTDPSVLLTSSDRDLRSGMAEVVKTAVIADEALFGTIERGVSAILARNTETLAVIINRTSLLKVELLSGDPYEADLRRPLNFGHTVGHAVEKEEGYGRMRHGEAVAVGMAVAARIAVDKGVCPAATGERIVALIRALGLPVRTRVPVERIWEAVTVIRMVRDGNLHYVLPGRRLGEVVMTNDIDASDIARALAALED</sequence>
<dbReference type="PIRSF" id="PIRSF001455">
    <property type="entry name" value="DHQ_synth"/>
    <property type="match status" value="1"/>
</dbReference>
<dbReference type="SUPFAM" id="SSF56796">
    <property type="entry name" value="Dehydroquinate synthase-like"/>
    <property type="match status" value="1"/>
</dbReference>
<comment type="function">
    <text evidence="8">Catalyzes the conversion of 3-deoxy-D-arabino-heptulosonate 7-phosphate (DAHP) to dehydroquinate (DHQ).</text>
</comment>
<keyword evidence="10" id="KW-0472">Membrane</keyword>
<dbReference type="Pfam" id="PF01761">
    <property type="entry name" value="DHQ_synthase"/>
    <property type="match status" value="1"/>
</dbReference>
<dbReference type="InterPro" id="IPR030963">
    <property type="entry name" value="DHQ_synth_fam"/>
</dbReference>
<dbReference type="CDD" id="cd08195">
    <property type="entry name" value="DHQS"/>
    <property type="match status" value="1"/>
</dbReference>
<organism evidence="13 14">
    <name type="scientific">Cohnella hashimotonis</name>
    <dbReference type="NCBI Taxonomy" id="2826895"/>
    <lineage>
        <taxon>Bacteria</taxon>
        <taxon>Bacillati</taxon>
        <taxon>Bacillota</taxon>
        <taxon>Bacilli</taxon>
        <taxon>Bacillales</taxon>
        <taxon>Paenibacillaceae</taxon>
        <taxon>Cohnella</taxon>
    </lineage>
</organism>
<comment type="cofactor">
    <cofactor evidence="8">
        <name>Co(2+)</name>
        <dbReference type="ChEBI" id="CHEBI:48828"/>
    </cofactor>
    <cofactor evidence="8">
        <name>Zn(2+)</name>
        <dbReference type="ChEBI" id="CHEBI:29105"/>
    </cofactor>
    <text evidence="8">Binds 1 divalent metal cation per subunit. Can use either Co(2+) or Zn(2+).</text>
</comment>
<proteinExistence type="inferred from homology"/>
<evidence type="ECO:0000256" key="8">
    <source>
        <dbReference type="HAMAP-Rule" id="MF_00110"/>
    </source>
</evidence>
<keyword evidence="10" id="KW-1133">Transmembrane helix</keyword>
<dbReference type="NCBIfam" id="TIGR01357">
    <property type="entry name" value="aroB"/>
    <property type="match status" value="1"/>
</dbReference>
<feature type="binding site" evidence="8">
    <location>
        <position position="152"/>
    </location>
    <ligand>
        <name>NAD(+)</name>
        <dbReference type="ChEBI" id="CHEBI:57540"/>
    </ligand>
</feature>
<keyword evidence="10" id="KW-0812">Transmembrane</keyword>
<comment type="catalytic activity">
    <reaction evidence="8">
        <text>7-phospho-2-dehydro-3-deoxy-D-arabino-heptonate = 3-dehydroquinate + phosphate</text>
        <dbReference type="Rhea" id="RHEA:21968"/>
        <dbReference type="ChEBI" id="CHEBI:32364"/>
        <dbReference type="ChEBI" id="CHEBI:43474"/>
        <dbReference type="ChEBI" id="CHEBI:58394"/>
        <dbReference type="EC" id="4.2.3.4"/>
    </reaction>
</comment>
<keyword evidence="7 8" id="KW-0170">Cobalt</keyword>
<keyword evidence="8" id="KW-0028">Amino-acid biosynthesis</keyword>
<dbReference type="InterPro" id="IPR050071">
    <property type="entry name" value="Dehydroquinate_synthase"/>
</dbReference>
<dbReference type="Gene3D" id="3.40.50.1970">
    <property type="match status" value="1"/>
</dbReference>
<feature type="binding site" evidence="8">
    <location>
        <begin position="139"/>
        <end position="140"/>
    </location>
    <ligand>
        <name>NAD(+)</name>
        <dbReference type="ChEBI" id="CHEBI:57540"/>
    </ligand>
</feature>
<dbReference type="EC" id="4.2.3.4" evidence="8 9"/>
<evidence type="ECO:0000256" key="4">
    <source>
        <dbReference type="ARBA" id="ARBA00022833"/>
    </source>
</evidence>
<dbReference type="PANTHER" id="PTHR43622">
    <property type="entry name" value="3-DEHYDROQUINATE SYNTHASE"/>
    <property type="match status" value="1"/>
</dbReference>
<dbReference type="InterPro" id="IPR030960">
    <property type="entry name" value="DHQS/DOIS_N"/>
</dbReference>
<feature type="binding site" evidence="8">
    <location>
        <position position="194"/>
    </location>
    <ligand>
        <name>Zn(2+)</name>
        <dbReference type="ChEBI" id="CHEBI:29105"/>
    </ligand>
</feature>
<feature type="domain" description="3-dehydroquinate synthase C-terminal" evidence="12">
    <location>
        <begin position="191"/>
        <end position="327"/>
    </location>
</feature>
<comment type="caution">
    <text evidence="8">Lacks conserved residue(s) required for the propagation of feature annotation.</text>
</comment>
<comment type="cofactor">
    <cofactor evidence="1 8">
        <name>NAD(+)</name>
        <dbReference type="ChEBI" id="CHEBI:57540"/>
    </cofactor>
</comment>
<evidence type="ECO:0000256" key="1">
    <source>
        <dbReference type="ARBA" id="ARBA00001911"/>
    </source>
</evidence>
<keyword evidence="3 8" id="KW-0547">Nucleotide-binding</keyword>
<evidence type="ECO:0000259" key="12">
    <source>
        <dbReference type="Pfam" id="PF24621"/>
    </source>
</evidence>
<dbReference type="Gene3D" id="1.20.1090.10">
    <property type="entry name" value="Dehydroquinate synthase-like - alpha domain"/>
    <property type="match status" value="1"/>
</dbReference>
<dbReference type="InterPro" id="IPR056179">
    <property type="entry name" value="DHQS_C"/>
</dbReference>
<feature type="binding site" evidence="8">
    <location>
        <position position="161"/>
    </location>
    <ligand>
        <name>NAD(+)</name>
        <dbReference type="ChEBI" id="CHEBI:57540"/>
    </ligand>
</feature>
<feature type="domain" description="3-dehydroquinate synthase N-terminal" evidence="11">
    <location>
        <begin position="77"/>
        <end position="189"/>
    </location>
</feature>
<evidence type="ECO:0000256" key="5">
    <source>
        <dbReference type="ARBA" id="ARBA00023027"/>
    </source>
</evidence>
<evidence type="ECO:0000256" key="10">
    <source>
        <dbReference type="SAM" id="Phobius"/>
    </source>
</evidence>
<comment type="pathway">
    <text evidence="8">Metabolic intermediate biosynthesis; chorismate biosynthesis; chorismate from D-erythrose 4-phosphate and phosphoenolpyruvate: step 2/7.</text>
</comment>
<keyword evidence="8" id="KW-0963">Cytoplasm</keyword>
<comment type="caution">
    <text evidence="13">The sequence shown here is derived from an EMBL/GenBank/DDBJ whole genome shotgun (WGS) entry which is preliminary data.</text>
</comment>
<dbReference type="PANTHER" id="PTHR43622:SF1">
    <property type="entry name" value="3-DEHYDROQUINATE SYNTHASE"/>
    <property type="match status" value="1"/>
</dbReference>
<dbReference type="HAMAP" id="MF_00110">
    <property type="entry name" value="DHQ_synthase"/>
    <property type="match status" value="1"/>
</dbReference>
<evidence type="ECO:0000256" key="6">
    <source>
        <dbReference type="ARBA" id="ARBA00023239"/>
    </source>
</evidence>
<reference evidence="13" key="1">
    <citation type="submission" date="2023-04" db="EMBL/GenBank/DDBJ databases">
        <title>Comparative genomic analysis of Cohnella hashimotonis sp. nov., isolated from the International Space Station.</title>
        <authorList>
            <person name="Venkateswaran K."/>
            <person name="Simpson A."/>
        </authorList>
    </citation>
    <scope>NUCLEOTIDE SEQUENCE</scope>
    <source>
        <strain evidence="13">F6_2S_P_1</strain>
    </source>
</reference>
<keyword evidence="4 8" id="KW-0862">Zinc</keyword>
<evidence type="ECO:0000256" key="7">
    <source>
        <dbReference type="ARBA" id="ARBA00023285"/>
    </source>
</evidence>
<keyword evidence="8" id="KW-0057">Aromatic amino acid biosynthesis</keyword>
<dbReference type="GO" id="GO:0003856">
    <property type="term" value="F:3-dehydroquinate synthase activity"/>
    <property type="evidence" value="ECO:0007669"/>
    <property type="project" value="UniProtKB-EC"/>
</dbReference>
<dbReference type="RefSeq" id="WP_282910040.1">
    <property type="nucleotide sequence ID" value="NZ_JAGRPV010000001.1"/>
</dbReference>
<gene>
    <name evidence="8 13" type="primary">aroB</name>
    <name evidence="13" type="ORF">KB449_19980</name>
</gene>
<comment type="subcellular location">
    <subcellularLocation>
        <location evidence="8">Cytoplasm</location>
    </subcellularLocation>
</comment>
<keyword evidence="5 8" id="KW-0520">NAD</keyword>
<keyword evidence="2 8" id="KW-0479">Metal-binding</keyword>
<accession>A0ABT6TKA8</accession>
<evidence type="ECO:0000256" key="3">
    <source>
        <dbReference type="ARBA" id="ARBA00022741"/>
    </source>
</evidence>
<evidence type="ECO:0000313" key="14">
    <source>
        <dbReference type="Proteomes" id="UP001161691"/>
    </source>
</evidence>
<evidence type="ECO:0000259" key="11">
    <source>
        <dbReference type="Pfam" id="PF01761"/>
    </source>
</evidence>
<feature type="binding site" evidence="8">
    <location>
        <position position="274"/>
    </location>
    <ligand>
        <name>Zn(2+)</name>
        <dbReference type="ChEBI" id="CHEBI:29105"/>
    </ligand>
</feature>
<dbReference type="InterPro" id="IPR016037">
    <property type="entry name" value="DHQ_synth_AroB"/>
</dbReference>